<dbReference type="Proteomes" id="UP000053647">
    <property type="component" value="Unassembled WGS sequence"/>
</dbReference>
<accession>A0A0C9TC27</accession>
<reference evidence="4" key="2">
    <citation type="submission" date="2015-01" db="EMBL/GenBank/DDBJ databases">
        <title>Evolutionary Origins and Diversification of the Mycorrhizal Mutualists.</title>
        <authorList>
            <consortium name="DOE Joint Genome Institute"/>
            <consortium name="Mycorrhizal Genomics Consortium"/>
            <person name="Kohler A."/>
            <person name="Kuo A."/>
            <person name="Nagy L.G."/>
            <person name="Floudas D."/>
            <person name="Copeland A."/>
            <person name="Barry K.W."/>
            <person name="Cichocki N."/>
            <person name="Veneault-Fourrey C."/>
            <person name="LaButti K."/>
            <person name="Lindquist E.A."/>
            <person name="Lipzen A."/>
            <person name="Lundell T."/>
            <person name="Morin E."/>
            <person name="Murat C."/>
            <person name="Riley R."/>
            <person name="Ohm R."/>
            <person name="Sun H."/>
            <person name="Tunlid A."/>
            <person name="Henrissat B."/>
            <person name="Grigoriev I.V."/>
            <person name="Hibbett D.S."/>
            <person name="Martin F."/>
        </authorList>
    </citation>
    <scope>NUCLEOTIDE SEQUENCE [LARGE SCALE GENOMIC DNA]</scope>
    <source>
        <strain evidence="4">ATCC 200175</strain>
    </source>
</reference>
<feature type="transmembrane region" description="Helical" evidence="2">
    <location>
        <begin position="165"/>
        <end position="193"/>
    </location>
</feature>
<evidence type="ECO:0000256" key="2">
    <source>
        <dbReference type="SAM" id="Phobius"/>
    </source>
</evidence>
<dbReference type="HOGENOM" id="CLU_082478_0_0_1"/>
<dbReference type="AlphaFoldDB" id="A0A0C9TC27"/>
<dbReference type="OrthoDB" id="2640035at2759"/>
<feature type="region of interest" description="Disordered" evidence="1">
    <location>
        <begin position="1"/>
        <end position="22"/>
    </location>
</feature>
<dbReference type="EMBL" id="KN819593">
    <property type="protein sequence ID" value="KIJ08593.1"/>
    <property type="molecule type" value="Genomic_DNA"/>
</dbReference>
<sequence length="294" mass="32397">MSLSVPQRPSSEPATAHPSAINDNTTDLLEEMPEWWKPPQHPFLKRLFQGLCLISVSRPSLEDHWESKRNQAAWDAHKRLVCDRLSNSNIIGGLILTASAVFLSTLPPLPSFMAYTATGPYLLTLISFAHALGSMLTGNVVVLVYESCDRMWAKNVLTADRFRLYAILVFLAWPGLSLGFSIIVLMIALLVSVFSSGLIWLQTIAVLEMLLWVWLIPAFIYCAIPKKSNQGYQPVLPLHNHPRIRAARPDQADVPVLSTRGRNSPHLSLAAALAKLLEFGVPAQQLLAGASTDG</sequence>
<evidence type="ECO:0000313" key="3">
    <source>
        <dbReference type="EMBL" id="KIJ08593.1"/>
    </source>
</evidence>
<feature type="transmembrane region" description="Helical" evidence="2">
    <location>
        <begin position="121"/>
        <end position="145"/>
    </location>
</feature>
<protein>
    <submittedName>
        <fullName evidence="3">Uncharacterized protein</fullName>
    </submittedName>
</protein>
<gene>
    <name evidence="3" type="ORF">PAXINDRAFT_18292</name>
</gene>
<keyword evidence="2" id="KW-0472">Membrane</keyword>
<evidence type="ECO:0000256" key="1">
    <source>
        <dbReference type="SAM" id="MobiDB-lite"/>
    </source>
</evidence>
<keyword evidence="2" id="KW-0812">Transmembrane</keyword>
<organism evidence="3 4">
    <name type="scientific">Paxillus involutus ATCC 200175</name>
    <dbReference type="NCBI Taxonomy" id="664439"/>
    <lineage>
        <taxon>Eukaryota</taxon>
        <taxon>Fungi</taxon>
        <taxon>Dikarya</taxon>
        <taxon>Basidiomycota</taxon>
        <taxon>Agaricomycotina</taxon>
        <taxon>Agaricomycetes</taxon>
        <taxon>Agaricomycetidae</taxon>
        <taxon>Boletales</taxon>
        <taxon>Paxilineae</taxon>
        <taxon>Paxillaceae</taxon>
        <taxon>Paxillus</taxon>
    </lineage>
</organism>
<feature type="transmembrane region" description="Helical" evidence="2">
    <location>
        <begin position="88"/>
        <end position="109"/>
    </location>
</feature>
<keyword evidence="2" id="KW-1133">Transmembrane helix</keyword>
<feature type="transmembrane region" description="Helical" evidence="2">
    <location>
        <begin position="199"/>
        <end position="224"/>
    </location>
</feature>
<evidence type="ECO:0000313" key="4">
    <source>
        <dbReference type="Proteomes" id="UP000053647"/>
    </source>
</evidence>
<proteinExistence type="predicted"/>
<reference evidence="3 4" key="1">
    <citation type="submission" date="2014-06" db="EMBL/GenBank/DDBJ databases">
        <authorList>
            <consortium name="DOE Joint Genome Institute"/>
            <person name="Kuo A."/>
            <person name="Kohler A."/>
            <person name="Nagy L.G."/>
            <person name="Floudas D."/>
            <person name="Copeland A."/>
            <person name="Barry K.W."/>
            <person name="Cichocki N."/>
            <person name="Veneault-Fourrey C."/>
            <person name="LaButti K."/>
            <person name="Lindquist E.A."/>
            <person name="Lipzen A."/>
            <person name="Lundell T."/>
            <person name="Morin E."/>
            <person name="Murat C."/>
            <person name="Sun H."/>
            <person name="Tunlid A."/>
            <person name="Henrissat B."/>
            <person name="Grigoriev I.V."/>
            <person name="Hibbett D.S."/>
            <person name="Martin F."/>
            <person name="Nordberg H.P."/>
            <person name="Cantor M.N."/>
            <person name="Hua S.X."/>
        </authorList>
    </citation>
    <scope>NUCLEOTIDE SEQUENCE [LARGE SCALE GENOMIC DNA]</scope>
    <source>
        <strain evidence="3 4">ATCC 200175</strain>
    </source>
</reference>
<keyword evidence="4" id="KW-1185">Reference proteome</keyword>
<name>A0A0C9TC27_PAXIN</name>
<feature type="compositionally biased region" description="Polar residues" evidence="1">
    <location>
        <begin position="1"/>
        <end position="13"/>
    </location>
</feature>